<dbReference type="Gene3D" id="1.10.287.1490">
    <property type="match status" value="1"/>
</dbReference>
<dbReference type="GO" id="GO:0005770">
    <property type="term" value="C:late endosome"/>
    <property type="evidence" value="ECO:0007669"/>
    <property type="project" value="TreeGrafter"/>
</dbReference>
<keyword evidence="1" id="KW-0175">Coiled coil</keyword>
<feature type="coiled-coil region" evidence="1">
    <location>
        <begin position="1272"/>
        <end position="1306"/>
    </location>
</feature>
<accession>A0AAD5S3U7</accession>
<evidence type="ECO:0000256" key="1">
    <source>
        <dbReference type="SAM" id="Coils"/>
    </source>
</evidence>
<gene>
    <name evidence="3" type="ORF">HK097_003667</name>
</gene>
<feature type="coiled-coil region" evidence="1">
    <location>
        <begin position="555"/>
        <end position="631"/>
    </location>
</feature>
<protein>
    <submittedName>
        <fullName evidence="3">Uncharacterized protein</fullName>
    </submittedName>
</protein>
<organism evidence="3 4">
    <name type="scientific">Rhizophlyctis rosea</name>
    <dbReference type="NCBI Taxonomy" id="64517"/>
    <lineage>
        <taxon>Eukaryota</taxon>
        <taxon>Fungi</taxon>
        <taxon>Fungi incertae sedis</taxon>
        <taxon>Chytridiomycota</taxon>
        <taxon>Chytridiomycota incertae sedis</taxon>
        <taxon>Chytridiomycetes</taxon>
        <taxon>Rhizophlyctidales</taxon>
        <taxon>Rhizophlyctidaceae</taxon>
        <taxon>Rhizophlyctis</taxon>
    </lineage>
</organism>
<feature type="compositionally biased region" description="Polar residues" evidence="2">
    <location>
        <begin position="808"/>
        <end position="819"/>
    </location>
</feature>
<dbReference type="Proteomes" id="UP001212841">
    <property type="component" value="Unassembled WGS sequence"/>
</dbReference>
<feature type="region of interest" description="Disordered" evidence="2">
    <location>
        <begin position="1662"/>
        <end position="1681"/>
    </location>
</feature>
<proteinExistence type="predicted"/>
<feature type="non-terminal residue" evidence="3">
    <location>
        <position position="1681"/>
    </location>
</feature>
<dbReference type="GO" id="GO:0072383">
    <property type="term" value="P:plus-end-directed vesicle transport along microtubule"/>
    <property type="evidence" value="ECO:0007669"/>
    <property type="project" value="TreeGrafter"/>
</dbReference>
<comment type="caution">
    <text evidence="3">The sequence shown here is derived from an EMBL/GenBank/DDBJ whole genome shotgun (WGS) entry which is preliminary data.</text>
</comment>
<dbReference type="GO" id="GO:1901098">
    <property type="term" value="P:positive regulation of autophagosome maturation"/>
    <property type="evidence" value="ECO:0007669"/>
    <property type="project" value="TreeGrafter"/>
</dbReference>
<dbReference type="PANTHER" id="PTHR46753">
    <property type="entry name" value="FYVE AND COILED-COIL DOMAIN-CONTAINING PROTEIN 1"/>
    <property type="match status" value="1"/>
</dbReference>
<feature type="region of interest" description="Disordered" evidence="2">
    <location>
        <begin position="1416"/>
        <end position="1440"/>
    </location>
</feature>
<evidence type="ECO:0000313" key="3">
    <source>
        <dbReference type="EMBL" id="KAJ3036955.1"/>
    </source>
</evidence>
<reference evidence="3" key="1">
    <citation type="submission" date="2020-05" db="EMBL/GenBank/DDBJ databases">
        <title>Phylogenomic resolution of chytrid fungi.</title>
        <authorList>
            <person name="Stajich J.E."/>
            <person name="Amses K."/>
            <person name="Simmons R."/>
            <person name="Seto K."/>
            <person name="Myers J."/>
            <person name="Bonds A."/>
            <person name="Quandt C.A."/>
            <person name="Barry K."/>
            <person name="Liu P."/>
            <person name="Grigoriev I."/>
            <person name="Longcore J.E."/>
            <person name="James T.Y."/>
        </authorList>
    </citation>
    <scope>NUCLEOTIDE SEQUENCE</scope>
    <source>
        <strain evidence="3">JEL0318</strain>
    </source>
</reference>
<sequence>MTSLLSEKFDVEETGRMLKQLEALMKRYEGQEEVEEVVALLGKCVRRCRGMVSQSSGISGVLAILKDFLEGEGVDFDSDRGGGGEVDLGTIKEGLKKVKERRGEEGLKGEAKVQRAERLLKEGMKKVKEMEEEVARASRESAERCRKLEAAVRERDAQIERMGRERDGEIWKALQEREEVHMKALREKEVEIQTLQERLKSRAVESDTTSIRTKMQIQMIQTRIPALESTISHLRTDLQTATNHSETLQKDLANQKHQTTDLTHRLQQSETKLAQTQSKQLEKISALEQQIRETEQHLHKEIELRTALRIERDEVRSQNEELDDEVHDLENRLKAEKESNVRFEEIISTLKMEMEQVKGQVVHAEGGLKKVKEALREKEKELLRESEEREKAESDRAKMAGMMELLKDQVKVDQQSLESKTAQVESLRAQLRDQALSKSVSSEEGGGEKPLVEKEVITYYENEIRMLTQEIQEEKAARLAREAGLEKLVDSLSELEHNLTEVKRAYELEVASAKTHVEKEEKLVAELEASRSALATVQRKAHEIELNGVRSKRALEETQKQVGELEDAFEKVRGESRTLGADKESLKAEVTRLRNHVADLEGRVAVLTRQKDVQTDLVESLNVELEQLRKEGIDFAEKLNSKTKELAEAQKSVRRCGDLEEQVVALKKDNEQFEAELEDARNEYGILSEKLEMAQGSAEREGKTARLEVERLKADVGRLEKALNAKASQKSRDANIESSEADKKVSSLQATVTNLQQALEKEKAKTQKYQKSAGNLVNKLTTSFADLASNTSKGSLADLRDHPRRNRSSSTTNLVRPPNTSLTSLIANLRESLPQDLTDLETHLSALELNVATEMRAVLTLQTSIENDPEADDEIKHLLSKFVDLQQTRLTDAHMVVGSAKEILGDFRTRTELELRVVGEDVLGVVRRCEEVERRSIKLVGERDRLKEEVKTLEKRVEEGARAAGERDGLVLERDRVVGERDKLKEEVGRLEKKVAEVERSREQVQGALVKLENDFMARSQEMNRHVEAAAENEKTLKRRVKELEKGLTESKERTRRAESKSREVSPFRNPHEDGCVPVQQFANLQAAKEALLTRSLQLEEELRQSQSRLQSGEKQVANLQGAKEALLTRSLELEEQLRQSQSRLQSAENHVREIHQAESLAQKRCMELETGIKTKEMEILRATTELDLTRRDKRSEIDTLRDECDRLKRMATAAQSHQSEAQESLKQTIAQMAEAQLVFKRQKAELEQTVLSLKASRSTGEIELSLAQEHLKKTQTSLEKSQKAVEDLEKSKIQLEVERTVLEESIIRKDTTIRKLSMEIESLSDTKGLADSKRQGAELEVSVLQAAVRKAMYDAEIATGEKMRLDGEKKQLEAELERRTTALVGRKREVDVLRGELDSLNGWAAALEGMQEGEGLIRGDGGAREGGDRMAPNPGRSISKLQKEHRMAQERVASLELQIKLERAERGDLERRWGQVKKGLEEDVSSLTKRRDQLEERVSFLENQRRVMEIRISDLMDAVATGNQAKANLRTTTEKLQNTSELLFQSRAEIQSLTTKLTETTAKFNVSSQTAASYLTRLQTLETQNTSLSTSLQTLQKDLSQKTLANKTTHETQLRQISARLDAQSRERERVEKNWMKNTGEMVRGYEDEIKRLMEEVKKLRNESSVMKKERLRERREASR</sequence>
<name>A0AAD5S3U7_9FUNG</name>
<dbReference type="EMBL" id="JADGJD010001885">
    <property type="protein sequence ID" value="KAJ3036955.1"/>
    <property type="molecule type" value="Genomic_DNA"/>
</dbReference>
<keyword evidence="4" id="KW-1185">Reference proteome</keyword>
<feature type="coiled-coil region" evidence="1">
    <location>
        <begin position="1356"/>
        <end position="1383"/>
    </location>
</feature>
<dbReference type="PANTHER" id="PTHR46753:SF2">
    <property type="entry name" value="FYVE AND COILED-COIL DOMAIN-CONTAINING PROTEIN 1"/>
    <property type="match status" value="1"/>
</dbReference>
<evidence type="ECO:0000256" key="2">
    <source>
        <dbReference type="SAM" id="MobiDB-lite"/>
    </source>
</evidence>
<feature type="coiled-coil region" evidence="1">
    <location>
        <begin position="1191"/>
        <end position="1218"/>
    </location>
</feature>
<feature type="region of interest" description="Disordered" evidence="2">
    <location>
        <begin position="1044"/>
        <end position="1072"/>
    </location>
</feature>
<feature type="coiled-coil region" evidence="1">
    <location>
        <begin position="238"/>
        <end position="395"/>
    </location>
</feature>
<dbReference type="GO" id="GO:0005776">
    <property type="term" value="C:autophagosome"/>
    <property type="evidence" value="ECO:0007669"/>
    <property type="project" value="TreeGrafter"/>
</dbReference>
<feature type="coiled-coil region" evidence="1">
    <location>
        <begin position="457"/>
        <end position="530"/>
    </location>
</feature>
<feature type="compositionally biased region" description="Basic and acidic residues" evidence="2">
    <location>
        <begin position="1416"/>
        <end position="1429"/>
    </location>
</feature>
<feature type="region of interest" description="Disordered" evidence="2">
    <location>
        <begin position="793"/>
        <end position="819"/>
    </location>
</feature>
<feature type="region of interest" description="Disordered" evidence="2">
    <location>
        <begin position="724"/>
        <end position="747"/>
    </location>
</feature>
<feature type="compositionally biased region" description="Basic and acidic residues" evidence="2">
    <location>
        <begin position="730"/>
        <end position="745"/>
    </location>
</feature>
<feature type="coiled-coil region" evidence="1">
    <location>
        <begin position="113"/>
        <end position="147"/>
    </location>
</feature>
<evidence type="ECO:0000313" key="4">
    <source>
        <dbReference type="Proteomes" id="UP001212841"/>
    </source>
</evidence>